<evidence type="ECO:0000256" key="4">
    <source>
        <dbReference type="ARBA" id="ARBA00022840"/>
    </source>
</evidence>
<dbReference type="Proteomes" id="UP000323917">
    <property type="component" value="Chromosome"/>
</dbReference>
<dbReference type="FunFam" id="3.30.930.10:FF:000017">
    <property type="entry name" value="Elongation factor P--(R)-beta-lysine ligase"/>
    <property type="match status" value="1"/>
</dbReference>
<dbReference type="PANTHER" id="PTHR42918">
    <property type="entry name" value="LYSYL-TRNA SYNTHETASE"/>
    <property type="match status" value="1"/>
</dbReference>
<feature type="domain" description="Aminoacyl-transfer RNA synthetases class-II family profile" evidence="5">
    <location>
        <begin position="1"/>
        <end position="313"/>
    </location>
</feature>
<dbReference type="GO" id="GO:0004824">
    <property type="term" value="F:lysine-tRNA ligase activity"/>
    <property type="evidence" value="ECO:0007669"/>
    <property type="project" value="InterPro"/>
</dbReference>
<comment type="subunit">
    <text evidence="1">Homodimer.</text>
</comment>
<keyword evidence="6" id="KW-0648">Protein biosynthesis</keyword>
<dbReference type="EC" id="6.3.1.-" evidence="6"/>
<name>A0A5B9QUB7_9BACT</name>
<keyword evidence="7" id="KW-1185">Reference proteome</keyword>
<dbReference type="InterPro" id="IPR006195">
    <property type="entry name" value="aa-tRNA-synth_II"/>
</dbReference>
<dbReference type="RefSeq" id="WP_148075744.1">
    <property type="nucleotide sequence ID" value="NZ_CP042913.1"/>
</dbReference>
<evidence type="ECO:0000256" key="3">
    <source>
        <dbReference type="ARBA" id="ARBA00022741"/>
    </source>
</evidence>
<dbReference type="GO" id="GO:0005829">
    <property type="term" value="C:cytosol"/>
    <property type="evidence" value="ECO:0007669"/>
    <property type="project" value="TreeGrafter"/>
</dbReference>
<evidence type="ECO:0000313" key="7">
    <source>
        <dbReference type="Proteomes" id="UP000323917"/>
    </source>
</evidence>
<dbReference type="InterPro" id="IPR045864">
    <property type="entry name" value="aa-tRNA-synth_II/BPL/LPL"/>
</dbReference>
<dbReference type="OrthoDB" id="9802326at2"/>
<dbReference type="GO" id="GO:0000049">
    <property type="term" value="F:tRNA binding"/>
    <property type="evidence" value="ECO:0007669"/>
    <property type="project" value="TreeGrafter"/>
</dbReference>
<dbReference type="NCBIfam" id="NF006828">
    <property type="entry name" value="PRK09350.1"/>
    <property type="match status" value="1"/>
</dbReference>
<protein>
    <submittedName>
        <fullName evidence="6">Elongation factor P--(R)-beta-lysine ligase</fullName>
        <ecNumber evidence="6">6.3.1.-</ecNumber>
    </submittedName>
</protein>
<dbReference type="GO" id="GO:0003746">
    <property type="term" value="F:translation elongation factor activity"/>
    <property type="evidence" value="ECO:0007669"/>
    <property type="project" value="UniProtKB-KW"/>
</dbReference>
<dbReference type="InterPro" id="IPR004364">
    <property type="entry name" value="Aa-tRNA-synt_II"/>
</dbReference>
<dbReference type="InterPro" id="IPR004525">
    <property type="entry name" value="EpmA"/>
</dbReference>
<dbReference type="GO" id="GO:0005524">
    <property type="term" value="F:ATP binding"/>
    <property type="evidence" value="ECO:0007669"/>
    <property type="project" value="UniProtKB-KW"/>
</dbReference>
<dbReference type="PANTHER" id="PTHR42918:SF6">
    <property type="entry name" value="ELONGATION FACTOR P--(R)-BETA-LYSINE LIGASE"/>
    <property type="match status" value="1"/>
</dbReference>
<dbReference type="EMBL" id="CP042913">
    <property type="protein sequence ID" value="QEG37513.1"/>
    <property type="molecule type" value="Genomic_DNA"/>
</dbReference>
<organism evidence="6 7">
    <name type="scientific">Bythopirellula goksoeyrii</name>
    <dbReference type="NCBI Taxonomy" id="1400387"/>
    <lineage>
        <taxon>Bacteria</taxon>
        <taxon>Pseudomonadati</taxon>
        <taxon>Planctomycetota</taxon>
        <taxon>Planctomycetia</taxon>
        <taxon>Pirellulales</taxon>
        <taxon>Lacipirellulaceae</taxon>
        <taxon>Bythopirellula</taxon>
    </lineage>
</organism>
<evidence type="ECO:0000313" key="6">
    <source>
        <dbReference type="EMBL" id="QEG37513.1"/>
    </source>
</evidence>
<dbReference type="KEGG" id="bgok:Pr1d_48590"/>
<evidence type="ECO:0000256" key="2">
    <source>
        <dbReference type="ARBA" id="ARBA00022598"/>
    </source>
</evidence>
<gene>
    <name evidence="6" type="primary">epmA</name>
    <name evidence="6" type="ORF">Pr1d_48590</name>
</gene>
<dbReference type="SUPFAM" id="SSF55681">
    <property type="entry name" value="Class II aaRS and biotin synthetases"/>
    <property type="match status" value="1"/>
</dbReference>
<dbReference type="NCBIfam" id="TIGR00462">
    <property type="entry name" value="genX"/>
    <property type="match status" value="1"/>
</dbReference>
<reference evidence="6 7" key="1">
    <citation type="submission" date="2019-08" db="EMBL/GenBank/DDBJ databases">
        <title>Deep-cultivation of Planctomycetes and their phenomic and genomic characterization uncovers novel biology.</title>
        <authorList>
            <person name="Wiegand S."/>
            <person name="Jogler M."/>
            <person name="Boedeker C."/>
            <person name="Pinto D."/>
            <person name="Vollmers J."/>
            <person name="Rivas-Marin E."/>
            <person name="Kohn T."/>
            <person name="Peeters S.H."/>
            <person name="Heuer A."/>
            <person name="Rast P."/>
            <person name="Oberbeckmann S."/>
            <person name="Bunk B."/>
            <person name="Jeske O."/>
            <person name="Meyerdierks A."/>
            <person name="Storesund J.E."/>
            <person name="Kallscheuer N."/>
            <person name="Luecker S."/>
            <person name="Lage O.M."/>
            <person name="Pohl T."/>
            <person name="Merkel B.J."/>
            <person name="Hornburger P."/>
            <person name="Mueller R.-W."/>
            <person name="Bruemmer F."/>
            <person name="Labrenz M."/>
            <person name="Spormann A.M."/>
            <person name="Op den Camp H."/>
            <person name="Overmann J."/>
            <person name="Amann R."/>
            <person name="Jetten M.S.M."/>
            <person name="Mascher T."/>
            <person name="Medema M.H."/>
            <person name="Devos D.P."/>
            <person name="Kaster A.-K."/>
            <person name="Ovreas L."/>
            <person name="Rohde M."/>
            <person name="Galperin M.Y."/>
            <person name="Jogler C."/>
        </authorList>
    </citation>
    <scope>NUCLEOTIDE SEQUENCE [LARGE SCALE GENOMIC DNA]</scope>
    <source>
        <strain evidence="6 7">Pr1d</strain>
    </source>
</reference>
<keyword evidence="2 6" id="KW-0436">Ligase</keyword>
<dbReference type="AlphaFoldDB" id="A0A5B9QUB7"/>
<keyword evidence="6" id="KW-0251">Elongation factor</keyword>
<accession>A0A5B9QUB7</accession>
<dbReference type="Pfam" id="PF00152">
    <property type="entry name" value="tRNA-synt_2"/>
    <property type="match status" value="1"/>
</dbReference>
<dbReference type="InterPro" id="IPR018149">
    <property type="entry name" value="Lys-tRNA-synth_II_C"/>
</dbReference>
<dbReference type="PRINTS" id="PR00982">
    <property type="entry name" value="TRNASYNTHLYS"/>
</dbReference>
<evidence type="ECO:0000259" key="5">
    <source>
        <dbReference type="PROSITE" id="PS50862"/>
    </source>
</evidence>
<proteinExistence type="predicted"/>
<sequence>MDKRLQYLQQRSELLRKLRKFFFDRDFIEVETPLLSSEIIPELHIEPMALSRDATRHPAFLQASPELHMKRLIAEGLSSIFQVTRSFRAGESGQLHNPEFTLVEWYRAGDDMQAGMTFLDELCQSLLGTPPARRISYSEAFHSMLSICPHTATSKQLANCAEHHEVSIPADMPTTDRDEWLNLLLAARIEPKLGLDSPTILYDYPASQAALAKLATRDDGTQVAERFELYFQGVELANGYHELTDSAELRGRLTQVNQHREADSRLALPLPESLLAAMELGLPDSSGCALGFDRLVMLAVGAKSIGDVMAYNKQNNEG</sequence>
<keyword evidence="4" id="KW-0067">ATP-binding</keyword>
<keyword evidence="3" id="KW-0547">Nucleotide-binding</keyword>
<dbReference type="GO" id="GO:0006430">
    <property type="term" value="P:lysyl-tRNA aminoacylation"/>
    <property type="evidence" value="ECO:0007669"/>
    <property type="project" value="InterPro"/>
</dbReference>
<dbReference type="Gene3D" id="3.30.930.10">
    <property type="entry name" value="Bira Bifunctional Protein, Domain 2"/>
    <property type="match status" value="1"/>
</dbReference>
<evidence type="ECO:0000256" key="1">
    <source>
        <dbReference type="ARBA" id="ARBA00011738"/>
    </source>
</evidence>
<dbReference type="PROSITE" id="PS50862">
    <property type="entry name" value="AA_TRNA_LIGASE_II"/>
    <property type="match status" value="1"/>
</dbReference>